<evidence type="ECO:0000256" key="3">
    <source>
        <dbReference type="ARBA" id="ARBA00023036"/>
    </source>
</evidence>
<dbReference type="InterPro" id="IPR011993">
    <property type="entry name" value="PH-like_dom_sf"/>
</dbReference>
<evidence type="ECO:0000256" key="2">
    <source>
        <dbReference type="ARBA" id="ARBA00022907"/>
    </source>
</evidence>
<dbReference type="InterPro" id="IPR006816">
    <property type="entry name" value="ELMO_dom"/>
</dbReference>
<dbReference type="RefSeq" id="XP_069226618.1">
    <property type="nucleotide sequence ID" value="XM_069376293.1"/>
</dbReference>
<dbReference type="Gene3D" id="1.25.10.10">
    <property type="entry name" value="Leucine-rich Repeat Variant"/>
    <property type="match status" value="1"/>
</dbReference>
<feature type="compositionally biased region" description="Low complexity" evidence="5">
    <location>
        <begin position="585"/>
        <end position="596"/>
    </location>
</feature>
<protein>
    <recommendedName>
        <fullName evidence="6">ELMO domain-containing protein</fullName>
    </recommendedName>
</protein>
<gene>
    <name evidence="7" type="ORF">WHR41_07689</name>
</gene>
<dbReference type="InterPro" id="IPR011989">
    <property type="entry name" value="ARM-like"/>
</dbReference>
<dbReference type="GeneID" id="96009131"/>
<dbReference type="Gene3D" id="2.30.29.30">
    <property type="entry name" value="Pleckstrin-homology domain (PH domain)/Phosphotyrosine-binding domain (PTB)"/>
    <property type="match status" value="1"/>
</dbReference>
<keyword evidence="3" id="KW-0729">SH3-binding</keyword>
<comment type="function">
    <text evidence="4">Involved in cytoskeletal rearrangements required for phagocytosis of apoptotic cells and cell motility. Acts in association with DOCK1 and CRK. Was initially proposed to be required in complex with DOCK1 to activate Rac Rho small GTPases. May enhance the guanine nucleotide exchange factor (GEF) activity of DOCK1.</text>
</comment>
<evidence type="ECO:0000313" key="8">
    <source>
        <dbReference type="Proteomes" id="UP000803884"/>
    </source>
</evidence>
<dbReference type="GO" id="GO:0005886">
    <property type="term" value="C:plasma membrane"/>
    <property type="evidence" value="ECO:0007669"/>
    <property type="project" value="TreeGrafter"/>
</dbReference>
<evidence type="ECO:0000256" key="4">
    <source>
        <dbReference type="ARBA" id="ARBA00024863"/>
    </source>
</evidence>
<reference evidence="7 8" key="1">
    <citation type="journal article" date="2020" name="Microbiol. Resour. Announc.">
        <title>Draft Genome Sequence of a Cladosporium Species Isolated from the Mesophotic Ascidian Didemnum maculosum.</title>
        <authorList>
            <person name="Gioti A."/>
            <person name="Siaperas R."/>
            <person name="Nikolaivits E."/>
            <person name="Le Goff G."/>
            <person name="Ouazzani J."/>
            <person name="Kotoulas G."/>
            <person name="Topakas E."/>
        </authorList>
    </citation>
    <scope>NUCLEOTIDE SEQUENCE [LARGE SCALE GENOMIC DNA]</scope>
    <source>
        <strain evidence="7 8">TM138-S3</strain>
    </source>
</reference>
<dbReference type="InterPro" id="IPR001849">
    <property type="entry name" value="PH_domain"/>
</dbReference>
<evidence type="ECO:0000313" key="7">
    <source>
        <dbReference type="EMBL" id="KAL1583511.1"/>
    </source>
</evidence>
<feature type="domain" description="ELMO" evidence="6">
    <location>
        <begin position="246"/>
        <end position="440"/>
    </location>
</feature>
<dbReference type="SUPFAM" id="SSF48371">
    <property type="entry name" value="ARM repeat"/>
    <property type="match status" value="1"/>
</dbReference>
<dbReference type="InterPro" id="IPR050868">
    <property type="entry name" value="ELMO_domain-containing"/>
</dbReference>
<dbReference type="AlphaFoldDB" id="A0AB34KID1"/>
<dbReference type="PANTHER" id="PTHR12771">
    <property type="entry name" value="ENGULFMENT AND CELL MOTILITY"/>
    <property type="match status" value="1"/>
</dbReference>
<dbReference type="EMBL" id="JAAQHG020000034">
    <property type="protein sequence ID" value="KAL1583511.1"/>
    <property type="molecule type" value="Genomic_DNA"/>
</dbReference>
<name>A0AB34KID1_9PEZI</name>
<sequence>MDDPPDVETLVAGLNANSESARKYAVFKLQGLLADPSFADAFIQGDGLPALRECVLAASGNAQAYALGGLVVLLELDMGWEVVDGEVVEKAVELAVTHPLVNIVRNALTILVLVVSRPLNGASDYVTAANTGFGAIRPALDEWPTFLESLVQRLSASDHALCASALHLVNALMRDAVANGGENEWPKFIKRLQDLGVIGAVGMLMRGDAASDMSSPLAAAILEFQGLTKIMLRKWRGVKVNTEISEHKRALKTVHILSRPEKFEQTAEDTLDQLTGRKSSRRHHPEKWRRLGFETENPTWEFEETGYLGIMDLVDYARRNNDSYHKIFLEQAVQPREQRCPLVRASLGVTLIMYEHFEVDETAELEAPVTMGHTRGISAGDRFDQPRNLDKIYRPLLLQWGRLHTATLNAFLRLWKLSGAGLEDFYKIEELIRIVVERVIGLAPRRTEIGKIEEDMRTVTLETARAWQMDGLSEVYEDAWGPHLVQVREQLYHESLQFMKEQRIRCMLQGSWFPTAPESSSTAVAWRFVRLSPTRRYLHYQTYPAKTYENPTLDELHEKIDLNVVTSVDSNVSASEPGATAAAAAAGASTASTTSTIRDSVRAAPPPQPTTKISILGSGPGAPESVLLDLYPSSPDLAAEWLDGLLLLLNQQPITKSTTSMIQMMEEWGVRLRMLNLRWEDVDWQDLEMRVKGLDVGGREVPDREGVDEEFWYAMENER</sequence>
<dbReference type="GO" id="GO:0006915">
    <property type="term" value="P:apoptotic process"/>
    <property type="evidence" value="ECO:0007669"/>
    <property type="project" value="UniProtKB-KW"/>
</dbReference>
<dbReference type="GO" id="GO:0017124">
    <property type="term" value="F:SH3 domain binding"/>
    <property type="evidence" value="ECO:0007669"/>
    <property type="project" value="UniProtKB-KW"/>
</dbReference>
<evidence type="ECO:0000256" key="5">
    <source>
        <dbReference type="SAM" id="MobiDB-lite"/>
    </source>
</evidence>
<dbReference type="Pfam" id="PF16457">
    <property type="entry name" value="PH_12"/>
    <property type="match status" value="1"/>
</dbReference>
<dbReference type="InterPro" id="IPR016024">
    <property type="entry name" value="ARM-type_fold"/>
</dbReference>
<keyword evidence="8" id="KW-1185">Reference proteome</keyword>
<keyword evidence="1" id="KW-0053">Apoptosis</keyword>
<dbReference type="Proteomes" id="UP000803884">
    <property type="component" value="Unassembled WGS sequence"/>
</dbReference>
<comment type="caution">
    <text evidence="7">The sequence shown here is derived from an EMBL/GenBank/DDBJ whole genome shotgun (WGS) entry which is preliminary data.</text>
</comment>
<dbReference type="GO" id="GO:0007015">
    <property type="term" value="P:actin filament organization"/>
    <property type="evidence" value="ECO:0007669"/>
    <property type="project" value="TreeGrafter"/>
</dbReference>
<evidence type="ECO:0000256" key="1">
    <source>
        <dbReference type="ARBA" id="ARBA00022703"/>
    </source>
</evidence>
<dbReference type="PROSITE" id="PS51335">
    <property type="entry name" value="ELMO"/>
    <property type="match status" value="1"/>
</dbReference>
<keyword evidence="2" id="KW-0581">Phagocytosis</keyword>
<feature type="region of interest" description="Disordered" evidence="5">
    <location>
        <begin position="585"/>
        <end position="609"/>
    </location>
</feature>
<dbReference type="Pfam" id="PF04727">
    <property type="entry name" value="ELMO_CED12"/>
    <property type="match status" value="1"/>
</dbReference>
<proteinExistence type="predicted"/>
<evidence type="ECO:0000259" key="6">
    <source>
        <dbReference type="PROSITE" id="PS51335"/>
    </source>
</evidence>
<accession>A0AB34KID1</accession>
<dbReference type="Pfam" id="PF11841">
    <property type="entry name" value="ELMO_ARM"/>
    <property type="match status" value="1"/>
</dbReference>
<dbReference type="InterPro" id="IPR024574">
    <property type="entry name" value="ELMO_ARM"/>
</dbReference>
<organism evidence="7 8">
    <name type="scientific">Cladosporium halotolerans</name>
    <dbReference type="NCBI Taxonomy" id="1052096"/>
    <lineage>
        <taxon>Eukaryota</taxon>
        <taxon>Fungi</taxon>
        <taxon>Dikarya</taxon>
        <taxon>Ascomycota</taxon>
        <taxon>Pezizomycotina</taxon>
        <taxon>Dothideomycetes</taxon>
        <taxon>Dothideomycetidae</taxon>
        <taxon>Cladosporiales</taxon>
        <taxon>Cladosporiaceae</taxon>
        <taxon>Cladosporium</taxon>
    </lineage>
</organism>
<dbReference type="PANTHER" id="PTHR12771:SF56">
    <property type="entry name" value="CED-12"/>
    <property type="match status" value="1"/>
</dbReference>